<dbReference type="CDD" id="cd09276">
    <property type="entry name" value="Rnase_HI_RT_non_LTR"/>
    <property type="match status" value="1"/>
</dbReference>
<evidence type="ECO:0000256" key="1">
    <source>
        <dbReference type="SAM" id="MobiDB-lite"/>
    </source>
</evidence>
<dbReference type="SUPFAM" id="SSF53098">
    <property type="entry name" value="Ribonuclease H-like"/>
    <property type="match status" value="1"/>
</dbReference>
<keyword evidence="3" id="KW-1185">Reference proteome</keyword>
<reference evidence="2 3" key="1">
    <citation type="journal article" date="2013" name="PLoS Genet.">
        <title>The genome and development-dependent transcriptomes of Pyronema confluens: a window into fungal evolution.</title>
        <authorList>
            <person name="Traeger S."/>
            <person name="Altegoer F."/>
            <person name="Freitag M."/>
            <person name="Gabaldon T."/>
            <person name="Kempken F."/>
            <person name="Kumar A."/>
            <person name="Marcet-Houben M."/>
            <person name="Poggeler S."/>
            <person name="Stajich J.E."/>
            <person name="Nowrousian M."/>
        </authorList>
    </citation>
    <scope>NUCLEOTIDE SEQUENCE [LARGE SCALE GENOMIC DNA]</scope>
    <source>
        <strain evidence="3">CBS 100304</strain>
        <tissue evidence="2">Vegetative mycelium</tissue>
    </source>
</reference>
<name>U4LLV1_PYROM</name>
<dbReference type="Gene3D" id="3.30.420.10">
    <property type="entry name" value="Ribonuclease H-like superfamily/Ribonuclease H"/>
    <property type="match status" value="1"/>
</dbReference>
<dbReference type="STRING" id="1076935.U4LLV1"/>
<evidence type="ECO:0000313" key="2">
    <source>
        <dbReference type="EMBL" id="CCX33124.1"/>
    </source>
</evidence>
<dbReference type="OMA" id="RICGQRR"/>
<dbReference type="OrthoDB" id="7480128at2759"/>
<protein>
    <submittedName>
        <fullName evidence="2">Uncharacterized protein</fullName>
    </submittedName>
</protein>
<feature type="compositionally biased region" description="Basic and acidic residues" evidence="1">
    <location>
        <begin position="216"/>
        <end position="230"/>
    </location>
</feature>
<sequence length="285" mass="32089">MAQRICGQRRLRKRHVTIFSDNQAAVRRVGQLGPGRGQHIACRLHDIATTQRQHGGSLQVEWVSGHCAVDGKEKADVLAKAGFNTDPARPETSLTDLLRCIKADSLPGKPSGIRYPSISKDTPQMRTGHGHFATYLQRIGFRNSDRCITCPSGPRETPQHLLFHCLWYAKARLIAAKKYRIPLHTKAFLYRDMAHKALAELVRDTRIGTRIERANKEEERAEALGEREGAVENDVNEDDGDVEEWDEEDEELVGMVQMPEPPEEVVGDAGEWLYREFGDTVGELQ</sequence>
<dbReference type="AlphaFoldDB" id="U4LLV1"/>
<gene>
    <name evidence="2" type="ORF">PCON_14160</name>
</gene>
<organism evidence="2 3">
    <name type="scientific">Pyronema omphalodes (strain CBS 100304)</name>
    <name type="common">Pyronema confluens</name>
    <dbReference type="NCBI Taxonomy" id="1076935"/>
    <lineage>
        <taxon>Eukaryota</taxon>
        <taxon>Fungi</taxon>
        <taxon>Dikarya</taxon>
        <taxon>Ascomycota</taxon>
        <taxon>Pezizomycotina</taxon>
        <taxon>Pezizomycetes</taxon>
        <taxon>Pezizales</taxon>
        <taxon>Pyronemataceae</taxon>
        <taxon>Pyronema</taxon>
    </lineage>
</organism>
<dbReference type="GO" id="GO:0003676">
    <property type="term" value="F:nucleic acid binding"/>
    <property type="evidence" value="ECO:0007669"/>
    <property type="project" value="InterPro"/>
</dbReference>
<proteinExistence type="predicted"/>
<dbReference type="EMBL" id="HF936022">
    <property type="protein sequence ID" value="CCX33124.1"/>
    <property type="molecule type" value="Genomic_DNA"/>
</dbReference>
<feature type="region of interest" description="Disordered" evidence="1">
    <location>
        <begin position="216"/>
        <end position="248"/>
    </location>
</feature>
<evidence type="ECO:0000313" key="3">
    <source>
        <dbReference type="Proteomes" id="UP000018144"/>
    </source>
</evidence>
<dbReference type="Proteomes" id="UP000018144">
    <property type="component" value="Unassembled WGS sequence"/>
</dbReference>
<accession>U4LLV1</accession>
<dbReference type="InterPro" id="IPR036397">
    <property type="entry name" value="RNaseH_sf"/>
</dbReference>
<feature type="compositionally biased region" description="Acidic residues" evidence="1">
    <location>
        <begin position="234"/>
        <end position="248"/>
    </location>
</feature>
<dbReference type="InterPro" id="IPR012337">
    <property type="entry name" value="RNaseH-like_sf"/>
</dbReference>